<reference evidence="2 3" key="1">
    <citation type="journal article" date="2016" name="Mol. Biol. Evol.">
        <title>Comparative Genomics of Early-Diverging Mushroom-Forming Fungi Provides Insights into the Origins of Lignocellulose Decay Capabilities.</title>
        <authorList>
            <person name="Nagy L.G."/>
            <person name="Riley R."/>
            <person name="Tritt A."/>
            <person name="Adam C."/>
            <person name="Daum C."/>
            <person name="Floudas D."/>
            <person name="Sun H."/>
            <person name="Yadav J.S."/>
            <person name="Pangilinan J."/>
            <person name="Larsson K.H."/>
            <person name="Matsuura K."/>
            <person name="Barry K."/>
            <person name="Labutti K."/>
            <person name="Kuo R."/>
            <person name="Ohm R.A."/>
            <person name="Bhattacharya S.S."/>
            <person name="Shirouzu T."/>
            <person name="Yoshinaga Y."/>
            <person name="Martin F.M."/>
            <person name="Grigoriev I.V."/>
            <person name="Hibbett D.S."/>
        </authorList>
    </citation>
    <scope>NUCLEOTIDE SEQUENCE [LARGE SCALE GENOMIC DNA]</scope>
    <source>
        <strain evidence="2 3">CBS 109695</strain>
    </source>
</reference>
<dbReference type="EMBL" id="KV417571">
    <property type="protein sequence ID" value="KZP18577.1"/>
    <property type="molecule type" value="Genomic_DNA"/>
</dbReference>
<evidence type="ECO:0000256" key="1">
    <source>
        <dbReference type="SAM" id="SignalP"/>
    </source>
</evidence>
<protein>
    <recommendedName>
        <fullName evidence="4">Ricin B lectin domain-containing protein</fullName>
    </recommendedName>
</protein>
<gene>
    <name evidence="2" type="ORF">FIBSPDRAFT_933356</name>
</gene>
<feature type="signal peptide" evidence="1">
    <location>
        <begin position="1"/>
        <end position="17"/>
    </location>
</feature>
<name>A0A166H7Z3_9AGAM</name>
<feature type="chain" id="PRO_5007874445" description="Ricin B lectin domain-containing protein" evidence="1">
    <location>
        <begin position="18"/>
        <end position="193"/>
    </location>
</feature>
<sequence length="193" mass="20537">MLFSFVALSSFLVAAQAAALSTQSTACFTTHTGYLTSGGNDFGMGSDGMIVYPYTANNSTKIKLSLQACPQMTGYGSYNYPTQYFGRLVATETIAANQCLSVVPSASNLNILNGKLKTCGSDYVPATDQSFLYTENDFGNQLLFAGLYNCTESSGTIIDSAGNPLTTTGTNLWQLQCIWDGNTSTFGLSGTWN</sequence>
<keyword evidence="1" id="KW-0732">Signal</keyword>
<evidence type="ECO:0008006" key="4">
    <source>
        <dbReference type="Google" id="ProtNLM"/>
    </source>
</evidence>
<dbReference type="Proteomes" id="UP000076532">
    <property type="component" value="Unassembled WGS sequence"/>
</dbReference>
<keyword evidence="3" id="KW-1185">Reference proteome</keyword>
<organism evidence="2 3">
    <name type="scientific">Athelia psychrophila</name>
    <dbReference type="NCBI Taxonomy" id="1759441"/>
    <lineage>
        <taxon>Eukaryota</taxon>
        <taxon>Fungi</taxon>
        <taxon>Dikarya</taxon>
        <taxon>Basidiomycota</taxon>
        <taxon>Agaricomycotina</taxon>
        <taxon>Agaricomycetes</taxon>
        <taxon>Agaricomycetidae</taxon>
        <taxon>Atheliales</taxon>
        <taxon>Atheliaceae</taxon>
        <taxon>Athelia</taxon>
    </lineage>
</organism>
<dbReference type="AlphaFoldDB" id="A0A166H7Z3"/>
<accession>A0A166H7Z3</accession>
<evidence type="ECO:0000313" key="2">
    <source>
        <dbReference type="EMBL" id="KZP18577.1"/>
    </source>
</evidence>
<evidence type="ECO:0000313" key="3">
    <source>
        <dbReference type="Proteomes" id="UP000076532"/>
    </source>
</evidence>
<proteinExistence type="predicted"/>